<accession>A0A6A5EVX2</accession>
<dbReference type="GO" id="GO:0016020">
    <property type="term" value="C:membrane"/>
    <property type="evidence" value="ECO:0007669"/>
    <property type="project" value="UniProtKB-SubCell"/>
</dbReference>
<evidence type="ECO:0000256" key="4">
    <source>
        <dbReference type="ARBA" id="ARBA00022989"/>
    </source>
</evidence>
<name>A0A6A5EVX2_PERFL</name>
<organism evidence="7 8">
    <name type="scientific">Perca fluviatilis</name>
    <name type="common">European perch</name>
    <dbReference type="NCBI Taxonomy" id="8168"/>
    <lineage>
        <taxon>Eukaryota</taxon>
        <taxon>Metazoa</taxon>
        <taxon>Chordata</taxon>
        <taxon>Craniata</taxon>
        <taxon>Vertebrata</taxon>
        <taxon>Euteleostomi</taxon>
        <taxon>Actinopterygii</taxon>
        <taxon>Neopterygii</taxon>
        <taxon>Teleostei</taxon>
        <taxon>Neoteleostei</taxon>
        <taxon>Acanthomorphata</taxon>
        <taxon>Eupercaria</taxon>
        <taxon>Perciformes</taxon>
        <taxon>Percoidei</taxon>
        <taxon>Percidae</taxon>
        <taxon>Percinae</taxon>
        <taxon>Perca</taxon>
    </lineage>
</organism>
<evidence type="ECO:0000256" key="3">
    <source>
        <dbReference type="ARBA" id="ARBA00022692"/>
    </source>
</evidence>
<evidence type="ECO:0000313" key="8">
    <source>
        <dbReference type="Proteomes" id="UP000465112"/>
    </source>
</evidence>
<evidence type="ECO:0000313" key="7">
    <source>
        <dbReference type="EMBL" id="KAF1379854.1"/>
    </source>
</evidence>
<comment type="caution">
    <text evidence="7">The sequence shown here is derived from an EMBL/GenBank/DDBJ whole genome shotgun (WGS) entry which is preliminary data.</text>
</comment>
<comment type="subcellular location">
    <subcellularLocation>
        <location evidence="1">Membrane</location>
    </subcellularLocation>
</comment>
<dbReference type="EMBL" id="VHII01000015">
    <property type="protein sequence ID" value="KAF1379854.1"/>
    <property type="molecule type" value="Genomic_DNA"/>
</dbReference>
<evidence type="ECO:0000256" key="5">
    <source>
        <dbReference type="ARBA" id="ARBA00023136"/>
    </source>
</evidence>
<keyword evidence="8" id="KW-1185">Reference proteome</keyword>
<evidence type="ECO:0000256" key="2">
    <source>
        <dbReference type="ARBA" id="ARBA00006843"/>
    </source>
</evidence>
<gene>
    <name evidence="7" type="ORF">PFLUV_G00180420</name>
</gene>
<feature type="transmembrane region" description="Helical" evidence="6">
    <location>
        <begin position="92"/>
        <end position="113"/>
    </location>
</feature>
<dbReference type="Proteomes" id="UP000465112">
    <property type="component" value="Chromosome 15"/>
</dbReference>
<evidence type="ECO:0000256" key="6">
    <source>
        <dbReference type="SAM" id="Phobius"/>
    </source>
</evidence>
<proteinExistence type="inferred from homology"/>
<sequence>MSTSHINMGEDVPLNTIPGSGDAQNNQLTRQGAASCCGDKNNRKLAICSIICGISCIGIKALINSVKAETTTDPEKAATFSKRAKKFGIISIVFWVAILALTPILMALISYLLTLQD</sequence>
<evidence type="ECO:0000256" key="1">
    <source>
        <dbReference type="ARBA" id="ARBA00004370"/>
    </source>
</evidence>
<keyword evidence="5 6" id="KW-0472">Membrane</keyword>
<comment type="similarity">
    <text evidence="2">Belongs to the CD225/Dispanin family.</text>
</comment>
<keyword evidence="4 6" id="KW-1133">Transmembrane helix</keyword>
<protein>
    <submittedName>
        <fullName evidence="7">Uncharacterized protein</fullName>
    </submittedName>
</protein>
<dbReference type="Pfam" id="PF04505">
    <property type="entry name" value="CD225"/>
    <property type="match status" value="1"/>
</dbReference>
<dbReference type="InterPro" id="IPR007593">
    <property type="entry name" value="CD225/Dispanin_fam"/>
</dbReference>
<dbReference type="AlphaFoldDB" id="A0A6A5EVX2"/>
<reference evidence="7 8" key="1">
    <citation type="submission" date="2019-06" db="EMBL/GenBank/DDBJ databases">
        <title>A chromosome-scale genome assembly of the European perch, Perca fluviatilis.</title>
        <authorList>
            <person name="Roques C."/>
            <person name="Zahm M."/>
            <person name="Cabau C."/>
            <person name="Klopp C."/>
            <person name="Bouchez O."/>
            <person name="Donnadieu C."/>
            <person name="Kuhl H."/>
            <person name="Gislard M."/>
            <person name="Guendouz S."/>
            <person name="Journot L."/>
            <person name="Haffray P."/>
            <person name="Bestin A."/>
            <person name="Morvezen R."/>
            <person name="Feron R."/>
            <person name="Wen M."/>
            <person name="Jouanno E."/>
            <person name="Herpin A."/>
            <person name="Schartl M."/>
            <person name="Postlethwait J."/>
            <person name="Schaerlinger B."/>
            <person name="Chardard D."/>
            <person name="Lecocq T."/>
            <person name="Poncet C."/>
            <person name="Jaffrelo L."/>
            <person name="Lampietro C."/>
            <person name="Guiguen Y."/>
        </authorList>
    </citation>
    <scope>NUCLEOTIDE SEQUENCE [LARGE SCALE GENOMIC DNA]</scope>
    <source>
        <tissue evidence="7">Blood</tissue>
    </source>
</reference>
<keyword evidence="3 6" id="KW-0812">Transmembrane</keyword>